<dbReference type="InterPro" id="IPR032675">
    <property type="entry name" value="LRR_dom_sf"/>
</dbReference>
<dbReference type="SUPFAM" id="SSF52058">
    <property type="entry name" value="L domain-like"/>
    <property type="match status" value="1"/>
</dbReference>
<name>A0AAV4HQY6_9GAST</name>
<dbReference type="AlphaFoldDB" id="A0AAV4HQY6"/>
<evidence type="ECO:0000256" key="1">
    <source>
        <dbReference type="ARBA" id="ARBA00022614"/>
    </source>
</evidence>
<dbReference type="PANTHER" id="PTHR45973:SF36">
    <property type="entry name" value="CENTRIOLIN"/>
    <property type="match status" value="1"/>
</dbReference>
<keyword evidence="2" id="KW-0677">Repeat</keyword>
<accession>A0AAV4HQY6</accession>
<protein>
    <submittedName>
        <fullName evidence="4">Centriolin</fullName>
    </submittedName>
</protein>
<reference evidence="4 5" key="1">
    <citation type="journal article" date="2021" name="Elife">
        <title>Chloroplast acquisition without the gene transfer in kleptoplastic sea slugs, Plakobranchus ocellatus.</title>
        <authorList>
            <person name="Maeda T."/>
            <person name="Takahashi S."/>
            <person name="Yoshida T."/>
            <person name="Shimamura S."/>
            <person name="Takaki Y."/>
            <person name="Nagai Y."/>
            <person name="Toyoda A."/>
            <person name="Suzuki Y."/>
            <person name="Arimoto A."/>
            <person name="Ishii H."/>
            <person name="Satoh N."/>
            <person name="Nishiyama T."/>
            <person name="Hasebe M."/>
            <person name="Maruyama T."/>
            <person name="Minagawa J."/>
            <person name="Obokata J."/>
            <person name="Shigenobu S."/>
        </authorList>
    </citation>
    <scope>NUCLEOTIDE SEQUENCE [LARGE SCALE GENOMIC DNA]</scope>
</reference>
<dbReference type="SMART" id="SM00369">
    <property type="entry name" value="LRR_TYP"/>
    <property type="match status" value="3"/>
</dbReference>
<sequence>MSRRPSGRGGGSALPIPVYSRGSPANSTASSQGLRGRGSLTHSTEDLSRQYGSSLSPASAARRAPSPAARRSVSPGQGGRRSMLSPARRQSQAEAAGSQQPGVRYITEDLIRKVAKEDNLDLITSLNLTLTKEGGKKIKYIENLGKLRKLQTLNLSHNLIEKIEKLDRLVKLRDLNLADNMLTKLDGLESLTSLQSLNVSGNRLEHVPQWLGKKLKALRTFRLARNCLESVSC</sequence>
<proteinExistence type="predicted"/>
<dbReference type="Pfam" id="PF12799">
    <property type="entry name" value="LRR_4"/>
    <property type="match status" value="1"/>
</dbReference>
<feature type="compositionally biased region" description="Polar residues" evidence="3">
    <location>
        <begin position="88"/>
        <end position="100"/>
    </location>
</feature>
<dbReference type="Proteomes" id="UP000762676">
    <property type="component" value="Unassembled WGS sequence"/>
</dbReference>
<dbReference type="InterPro" id="IPR050576">
    <property type="entry name" value="Cilia_flagella_integrity"/>
</dbReference>
<evidence type="ECO:0000256" key="3">
    <source>
        <dbReference type="SAM" id="MobiDB-lite"/>
    </source>
</evidence>
<feature type="region of interest" description="Disordered" evidence="3">
    <location>
        <begin position="1"/>
        <end position="100"/>
    </location>
</feature>
<dbReference type="SMART" id="SM00365">
    <property type="entry name" value="LRR_SD22"/>
    <property type="match status" value="2"/>
</dbReference>
<dbReference type="Gene3D" id="3.80.10.10">
    <property type="entry name" value="Ribonuclease Inhibitor"/>
    <property type="match status" value="1"/>
</dbReference>
<dbReference type="PROSITE" id="PS51450">
    <property type="entry name" value="LRR"/>
    <property type="match status" value="2"/>
</dbReference>
<dbReference type="EMBL" id="BMAT01002148">
    <property type="protein sequence ID" value="GFS00185.1"/>
    <property type="molecule type" value="Genomic_DNA"/>
</dbReference>
<evidence type="ECO:0000313" key="4">
    <source>
        <dbReference type="EMBL" id="GFS00185.1"/>
    </source>
</evidence>
<dbReference type="PANTHER" id="PTHR45973">
    <property type="entry name" value="PROTEIN PHOSPHATASE 1 REGULATORY SUBUNIT SDS22-RELATED"/>
    <property type="match status" value="1"/>
</dbReference>
<evidence type="ECO:0000256" key="2">
    <source>
        <dbReference type="ARBA" id="ARBA00022737"/>
    </source>
</evidence>
<dbReference type="InterPro" id="IPR025875">
    <property type="entry name" value="Leu-rich_rpt_4"/>
</dbReference>
<organism evidence="4 5">
    <name type="scientific">Elysia marginata</name>
    <dbReference type="NCBI Taxonomy" id="1093978"/>
    <lineage>
        <taxon>Eukaryota</taxon>
        <taxon>Metazoa</taxon>
        <taxon>Spiralia</taxon>
        <taxon>Lophotrochozoa</taxon>
        <taxon>Mollusca</taxon>
        <taxon>Gastropoda</taxon>
        <taxon>Heterobranchia</taxon>
        <taxon>Euthyneura</taxon>
        <taxon>Panpulmonata</taxon>
        <taxon>Sacoglossa</taxon>
        <taxon>Placobranchoidea</taxon>
        <taxon>Plakobranchidae</taxon>
        <taxon>Elysia</taxon>
    </lineage>
</organism>
<dbReference type="InterPro" id="IPR003591">
    <property type="entry name" value="Leu-rich_rpt_typical-subtyp"/>
</dbReference>
<gene>
    <name evidence="4" type="ORF">ElyMa_001065400</name>
</gene>
<feature type="compositionally biased region" description="Polar residues" evidence="3">
    <location>
        <begin position="23"/>
        <end position="33"/>
    </location>
</feature>
<dbReference type="InterPro" id="IPR001611">
    <property type="entry name" value="Leu-rich_rpt"/>
</dbReference>
<evidence type="ECO:0000313" key="5">
    <source>
        <dbReference type="Proteomes" id="UP000762676"/>
    </source>
</evidence>
<keyword evidence="5" id="KW-1185">Reference proteome</keyword>
<keyword evidence="1" id="KW-0433">Leucine-rich repeat</keyword>
<comment type="caution">
    <text evidence="4">The sequence shown here is derived from an EMBL/GenBank/DDBJ whole genome shotgun (WGS) entry which is preliminary data.</text>
</comment>
<feature type="compositionally biased region" description="Low complexity" evidence="3">
    <location>
        <begin position="53"/>
        <end position="75"/>
    </location>
</feature>